<feature type="signal peptide" evidence="5">
    <location>
        <begin position="1"/>
        <end position="32"/>
    </location>
</feature>
<dbReference type="PANTHER" id="PTHR40980">
    <property type="entry name" value="PLUG DOMAIN-CONTAINING PROTEIN"/>
    <property type="match status" value="1"/>
</dbReference>
<proteinExistence type="inferred from homology"/>
<dbReference type="PANTHER" id="PTHR40980:SF3">
    <property type="entry name" value="TONB-DEPENDENT RECEPTOR-LIKE BETA-BARREL DOMAIN-CONTAINING PROTEIN"/>
    <property type="match status" value="1"/>
</dbReference>
<dbReference type="Pfam" id="PF07715">
    <property type="entry name" value="Plug"/>
    <property type="match status" value="1"/>
</dbReference>
<dbReference type="EMBL" id="CP097649">
    <property type="protein sequence ID" value="URI14482.1"/>
    <property type="molecule type" value="Genomic_DNA"/>
</dbReference>
<dbReference type="NCBIfam" id="TIGR01782">
    <property type="entry name" value="TonB-Xanth-Caul"/>
    <property type="match status" value="1"/>
</dbReference>
<feature type="domain" description="TonB-dependent receptor-like beta-barrel" evidence="6">
    <location>
        <begin position="403"/>
        <end position="920"/>
    </location>
</feature>
<dbReference type="InterPro" id="IPR036942">
    <property type="entry name" value="Beta-barrel_TonB_sf"/>
</dbReference>
<reference evidence="8" key="1">
    <citation type="submission" date="2022-05" db="EMBL/GenBank/DDBJ databases">
        <title>Brevundimonas albigilva TT17 genome sequence.</title>
        <authorList>
            <person name="Lee K."/>
            <person name="Son H."/>
        </authorList>
    </citation>
    <scope>NUCLEOTIDE SEQUENCE</scope>
    <source>
        <strain evidence="8">TT17</strain>
    </source>
</reference>
<comment type="subcellular location">
    <subcellularLocation>
        <location evidence="1 4">Cell outer membrane</location>
    </subcellularLocation>
</comment>
<organism evidence="8 9">
    <name type="scientific">Brevundimonas albigilva</name>
    <dbReference type="NCBI Taxonomy" id="1312364"/>
    <lineage>
        <taxon>Bacteria</taxon>
        <taxon>Pseudomonadati</taxon>
        <taxon>Pseudomonadota</taxon>
        <taxon>Alphaproteobacteria</taxon>
        <taxon>Caulobacterales</taxon>
        <taxon>Caulobacteraceae</taxon>
        <taxon>Brevundimonas</taxon>
    </lineage>
</organism>
<keyword evidence="4" id="KW-0798">TonB box</keyword>
<dbReference type="RefSeq" id="WP_249749832.1">
    <property type="nucleotide sequence ID" value="NZ_CP097298.1"/>
</dbReference>
<keyword evidence="8" id="KW-0675">Receptor</keyword>
<feature type="domain" description="TonB-dependent receptor plug" evidence="7">
    <location>
        <begin position="68"/>
        <end position="166"/>
    </location>
</feature>
<gene>
    <name evidence="8" type="ORF">M8231_11715</name>
</gene>
<dbReference type="InterPro" id="IPR012910">
    <property type="entry name" value="Plug_dom"/>
</dbReference>
<evidence type="ECO:0000256" key="4">
    <source>
        <dbReference type="RuleBase" id="RU003357"/>
    </source>
</evidence>
<evidence type="ECO:0000256" key="3">
    <source>
        <dbReference type="ARBA" id="ARBA00023237"/>
    </source>
</evidence>
<comment type="similarity">
    <text evidence="4">Belongs to the TonB-dependent receptor family.</text>
</comment>
<accession>A0ABY4SLP0</accession>
<dbReference type="Proteomes" id="UP001055429">
    <property type="component" value="Chromosome"/>
</dbReference>
<dbReference type="Gene3D" id="2.40.170.20">
    <property type="entry name" value="TonB-dependent receptor, beta-barrel domain"/>
    <property type="match status" value="2"/>
</dbReference>
<evidence type="ECO:0000256" key="5">
    <source>
        <dbReference type="SAM" id="SignalP"/>
    </source>
</evidence>
<sequence length="953" mass="102908">MSRITRANRFALLCGASALTLSVLAAPSFALAQDAVPAATSQDDESTEVDEIVVTGIRASLASAQSIKRNSDQFVDSITAVDIGRLPDINVAEALQRISGVQISRDRGEGNGIAIRGLTQVRTELNGRDIFSANGGRGLSWEEVGSDLLAGVDVYKNPSADLIEGGLSGTVNLRTRMPFDASGRIISASGAYTYYDLADDYGKTLSGLISDRFDTSAGEIGVLLNLSYGDTSFGQEKAVVEPFWERTDIPGYEGLDNIFVPAGGGVYYTEGARERKSAAFALQWRPNDSTEFYLQALRTEYNFDETGLSYFAYGPNSSGGAMTAVPGTFTIGDDGVAITGAYQNPNVDAVTFASSRETSTTDISLGGKWRPIDRLEISGDLQYIKSDVALDTINLTASVLSSTGSVPGFGGDWTFGFDLSDEIPRFTATDGYLADPNNYGLTAILPYREQNDAESWAGRLDMTWDFDEGGFFKNVSVGVRATDRSAVNRTTTYGTWTGVGSCANWSSAANCIVLGDYPDQVQLNDGVAGNIRGSDLFGPVAFWTVETAKDSQAAFDFVNGLPLGLNIGFRDFDDPNAVIGDIAENTYAGYGVVRFGATTRGIDWSGNLGLRWVKVESTSNGFQTLNYRDPDFVSDGVSTPSTITLRTAMSGSQEYDELLPSLNLKANLTDQLILRFAASKNMSPPSFSQLNSTFSISPAYQNAGDVVPTGVGTGTSNGNALLKPEKVTQYDMALEWYFSPIGYLYGTVFKKDITDLIFSVSNTETYDLTGSNGTVLADQPFLISRLVNLDEGSVEGFEVGGQYFFDFLPGAFSGLGFQANYTFVDSNASTIAASDITGGSSIDVPLVGLSENSYNLILLYEKYGVNARLAYNWRDDWLVTTQSNGTGNLPIFAKEYGTLDASISYDFNPSVALTIDAQNLTNEAYRSYQGVESRPRDYQIDDRRFSVRLRVRY</sequence>
<keyword evidence="2 4" id="KW-0472">Membrane</keyword>
<dbReference type="Gene3D" id="2.170.130.10">
    <property type="entry name" value="TonB-dependent receptor, plug domain"/>
    <property type="match status" value="1"/>
</dbReference>
<evidence type="ECO:0000256" key="2">
    <source>
        <dbReference type="ARBA" id="ARBA00023136"/>
    </source>
</evidence>
<dbReference type="SUPFAM" id="SSF56935">
    <property type="entry name" value="Porins"/>
    <property type="match status" value="1"/>
</dbReference>
<evidence type="ECO:0000256" key="1">
    <source>
        <dbReference type="ARBA" id="ARBA00004442"/>
    </source>
</evidence>
<keyword evidence="3" id="KW-0998">Cell outer membrane</keyword>
<dbReference type="Pfam" id="PF00593">
    <property type="entry name" value="TonB_dep_Rec_b-barrel"/>
    <property type="match status" value="1"/>
</dbReference>
<evidence type="ECO:0000313" key="9">
    <source>
        <dbReference type="Proteomes" id="UP001055429"/>
    </source>
</evidence>
<dbReference type="InterPro" id="IPR037066">
    <property type="entry name" value="Plug_dom_sf"/>
</dbReference>
<evidence type="ECO:0000259" key="6">
    <source>
        <dbReference type="Pfam" id="PF00593"/>
    </source>
</evidence>
<keyword evidence="5" id="KW-0732">Signal</keyword>
<evidence type="ECO:0000313" key="8">
    <source>
        <dbReference type="EMBL" id="URI14482.1"/>
    </source>
</evidence>
<dbReference type="InterPro" id="IPR010104">
    <property type="entry name" value="TonB_rcpt_bac"/>
</dbReference>
<dbReference type="InterPro" id="IPR000531">
    <property type="entry name" value="Beta-barrel_TonB"/>
</dbReference>
<evidence type="ECO:0000259" key="7">
    <source>
        <dbReference type="Pfam" id="PF07715"/>
    </source>
</evidence>
<name>A0ABY4SLP0_9CAUL</name>
<protein>
    <submittedName>
        <fullName evidence="8">TonB-dependent receptor</fullName>
    </submittedName>
</protein>
<feature type="chain" id="PRO_5046682446" evidence="5">
    <location>
        <begin position="33"/>
        <end position="953"/>
    </location>
</feature>
<keyword evidence="9" id="KW-1185">Reference proteome</keyword>